<sequence>MSQSLIFDMDGTLFQTDKILEISLQETFDHLRNLGLWEQKTPIEKYREIMGVPLPVVWETLLPEHSSEIRQQANELFHEKLITNINVGNGALYPDVKEVFGHLKDNDCAIYIASNGQIEYLNAIVKYYQLDNWVTETFSIQQIQSQNKSDLVHTIVNKYNVEKGAVIGDRLSDIKAAKDNSLVAIGCNFDFAQENELAQADISINSLVELKTVLEKLNDKSNGGNKAIR</sequence>
<comment type="caution">
    <text evidence="3">The sequence shown here is derived from an EMBL/GenBank/DDBJ whole genome shotgun (WGS) entry which is preliminary data.</text>
</comment>
<dbReference type="PANTHER" id="PTHR43434">
    <property type="entry name" value="PHOSPHOGLYCOLATE PHOSPHATASE"/>
    <property type="match status" value="1"/>
</dbReference>
<gene>
    <name evidence="3" type="primary">gph</name>
    <name evidence="3" type="ORF">SRABI133_05059</name>
</gene>
<dbReference type="SUPFAM" id="SSF56784">
    <property type="entry name" value="HAD-like"/>
    <property type="match status" value="1"/>
</dbReference>
<dbReference type="RefSeq" id="WP_230304172.1">
    <property type="nucleotide sequence ID" value="NZ_CAKKMG010000152.1"/>
</dbReference>
<dbReference type="InterPro" id="IPR023198">
    <property type="entry name" value="PGP-like_dom2"/>
</dbReference>
<dbReference type="GO" id="GO:0008967">
    <property type="term" value="F:phosphoglycolate phosphatase activity"/>
    <property type="evidence" value="ECO:0007669"/>
    <property type="project" value="UniProtKB-EC"/>
</dbReference>
<dbReference type="InterPro" id="IPR023214">
    <property type="entry name" value="HAD_sf"/>
</dbReference>
<dbReference type="InterPro" id="IPR036412">
    <property type="entry name" value="HAD-like_sf"/>
</dbReference>
<dbReference type="Gene3D" id="3.40.50.1000">
    <property type="entry name" value="HAD superfamily/HAD-like"/>
    <property type="match status" value="1"/>
</dbReference>
<evidence type="ECO:0000256" key="1">
    <source>
        <dbReference type="ARBA" id="ARBA00022801"/>
    </source>
</evidence>
<evidence type="ECO:0000256" key="2">
    <source>
        <dbReference type="ARBA" id="ARBA00022842"/>
    </source>
</evidence>
<dbReference type="Pfam" id="PF00702">
    <property type="entry name" value="Hydrolase"/>
    <property type="match status" value="1"/>
</dbReference>
<proteinExistence type="predicted"/>
<keyword evidence="2" id="KW-0460">Magnesium</keyword>
<protein>
    <submittedName>
        <fullName evidence="3">Phosphoglycolate phosphatase</fullName>
        <ecNumber evidence="3">3.1.3.18</ecNumber>
    </submittedName>
</protein>
<keyword evidence="1 3" id="KW-0378">Hydrolase</keyword>
<organism evidence="3 4">
    <name type="scientific">Peribacillus simplex</name>
    <dbReference type="NCBI Taxonomy" id="1478"/>
    <lineage>
        <taxon>Bacteria</taxon>
        <taxon>Bacillati</taxon>
        <taxon>Bacillota</taxon>
        <taxon>Bacilli</taxon>
        <taxon>Bacillales</taxon>
        <taxon>Bacillaceae</taxon>
        <taxon>Peribacillus</taxon>
    </lineage>
</organism>
<dbReference type="EC" id="3.1.3.18" evidence="3"/>
<dbReference type="SFLD" id="SFLDS00003">
    <property type="entry name" value="Haloacid_Dehalogenase"/>
    <property type="match status" value="1"/>
</dbReference>
<dbReference type="PANTHER" id="PTHR43434:SF1">
    <property type="entry name" value="PHOSPHOGLYCOLATE PHOSPHATASE"/>
    <property type="match status" value="1"/>
</dbReference>
<dbReference type="GO" id="GO:0006281">
    <property type="term" value="P:DNA repair"/>
    <property type="evidence" value="ECO:0007669"/>
    <property type="project" value="TreeGrafter"/>
</dbReference>
<accession>A0A9W4L9T8</accession>
<dbReference type="AlphaFoldDB" id="A0A9W4L9T8"/>
<dbReference type="Proteomes" id="UP000789326">
    <property type="component" value="Unassembled WGS sequence"/>
</dbReference>
<dbReference type="GO" id="GO:0005829">
    <property type="term" value="C:cytosol"/>
    <property type="evidence" value="ECO:0007669"/>
    <property type="project" value="TreeGrafter"/>
</dbReference>
<dbReference type="SFLD" id="SFLDG01129">
    <property type="entry name" value="C1.5:_HAD__Beta-PGM__Phosphata"/>
    <property type="match status" value="1"/>
</dbReference>
<dbReference type="Gene3D" id="1.10.150.240">
    <property type="entry name" value="Putative phosphatase, domain 2"/>
    <property type="match status" value="1"/>
</dbReference>
<dbReference type="InterPro" id="IPR050155">
    <property type="entry name" value="HAD-like_hydrolase_sf"/>
</dbReference>
<evidence type="ECO:0000313" key="4">
    <source>
        <dbReference type="Proteomes" id="UP000789326"/>
    </source>
</evidence>
<dbReference type="EMBL" id="CAKKMG010000152">
    <property type="protein sequence ID" value="CAH0314017.1"/>
    <property type="molecule type" value="Genomic_DNA"/>
</dbReference>
<reference evidence="3" key="1">
    <citation type="submission" date="2021-11" db="EMBL/GenBank/DDBJ databases">
        <authorList>
            <person name="Bulgarelli D."/>
        </authorList>
    </citation>
    <scope>NUCLEOTIDE SEQUENCE</scope>
    <source>
        <strain evidence="3">Bi133</strain>
    </source>
</reference>
<name>A0A9W4L9T8_9BACI</name>
<evidence type="ECO:0000313" key="3">
    <source>
        <dbReference type="EMBL" id="CAH0314017.1"/>
    </source>
</evidence>